<dbReference type="eggNOG" id="COG1868">
    <property type="taxonomic scope" value="Bacteria"/>
</dbReference>
<dbReference type="Pfam" id="PF01052">
    <property type="entry name" value="FliMN_C"/>
    <property type="match status" value="1"/>
</dbReference>
<dbReference type="InterPro" id="IPR036429">
    <property type="entry name" value="SpoA-like_sf"/>
</dbReference>
<dbReference type="CDD" id="cd17908">
    <property type="entry name" value="FliM"/>
    <property type="match status" value="1"/>
</dbReference>
<dbReference type="SUPFAM" id="SSF103039">
    <property type="entry name" value="CheC-like"/>
    <property type="match status" value="1"/>
</dbReference>
<evidence type="ECO:0000259" key="11">
    <source>
        <dbReference type="Pfam" id="PF01052"/>
    </source>
</evidence>
<evidence type="ECO:0000313" key="13">
    <source>
        <dbReference type="Proteomes" id="UP000006056"/>
    </source>
</evidence>
<keyword evidence="12" id="KW-0969">Cilium</keyword>
<evidence type="ECO:0000256" key="1">
    <source>
        <dbReference type="ARBA" id="ARBA00004117"/>
    </source>
</evidence>
<dbReference type="PANTHER" id="PTHR30034">
    <property type="entry name" value="FLAGELLAR MOTOR SWITCH PROTEIN FLIM"/>
    <property type="match status" value="1"/>
</dbReference>
<evidence type="ECO:0000256" key="8">
    <source>
        <dbReference type="ARBA" id="ARBA00023136"/>
    </source>
</evidence>
<evidence type="ECO:0000313" key="12">
    <source>
        <dbReference type="EMBL" id="AFL88136.1"/>
    </source>
</evidence>
<organism evidence="12 13">
    <name type="scientific">Terriglobus roseus (strain DSM 18391 / NRRL B-41598 / KBS 63)</name>
    <dbReference type="NCBI Taxonomy" id="926566"/>
    <lineage>
        <taxon>Bacteria</taxon>
        <taxon>Pseudomonadati</taxon>
        <taxon>Acidobacteriota</taxon>
        <taxon>Terriglobia</taxon>
        <taxon>Terriglobales</taxon>
        <taxon>Acidobacteriaceae</taxon>
        <taxon>Terriglobus</taxon>
    </lineage>
</organism>
<dbReference type="KEGG" id="trs:Terro_1844"/>
<evidence type="ECO:0000256" key="4">
    <source>
        <dbReference type="ARBA" id="ARBA00021898"/>
    </source>
</evidence>
<keyword evidence="5" id="KW-1003">Cell membrane</keyword>
<dbReference type="InterPro" id="IPR001543">
    <property type="entry name" value="FliN-like_C"/>
</dbReference>
<accession>I3ZFW8</accession>
<dbReference type="Proteomes" id="UP000006056">
    <property type="component" value="Chromosome"/>
</dbReference>
<dbReference type="SUPFAM" id="SSF101801">
    <property type="entry name" value="Surface presentation of antigens (SPOA)"/>
    <property type="match status" value="1"/>
</dbReference>
<dbReference type="InterPro" id="IPR028976">
    <property type="entry name" value="CheC-like_sf"/>
</dbReference>
<keyword evidence="9" id="KW-0975">Bacterial flagellum</keyword>
<dbReference type="OrthoDB" id="9806941at2"/>
<dbReference type="AlphaFoldDB" id="I3ZFW8"/>
<keyword evidence="6" id="KW-0145">Chemotaxis</keyword>
<evidence type="ECO:0000256" key="10">
    <source>
        <dbReference type="ARBA" id="ARBA00025044"/>
    </source>
</evidence>
<dbReference type="HOGENOM" id="CLU_052646_3_0_0"/>
<dbReference type="STRING" id="926566.Terro_1844"/>
<dbReference type="GO" id="GO:0009425">
    <property type="term" value="C:bacterial-type flagellum basal body"/>
    <property type="evidence" value="ECO:0007669"/>
    <property type="project" value="UniProtKB-SubCell"/>
</dbReference>
<proteinExistence type="inferred from homology"/>
<keyword evidence="12" id="KW-0966">Cell projection</keyword>
<evidence type="ECO:0000256" key="5">
    <source>
        <dbReference type="ARBA" id="ARBA00022475"/>
    </source>
</evidence>
<evidence type="ECO:0000256" key="3">
    <source>
        <dbReference type="ARBA" id="ARBA00011049"/>
    </source>
</evidence>
<dbReference type="PANTHER" id="PTHR30034:SF6">
    <property type="entry name" value="YOP PROTEINS TRANSLOCATION PROTEIN Q"/>
    <property type="match status" value="1"/>
</dbReference>
<evidence type="ECO:0000256" key="2">
    <source>
        <dbReference type="ARBA" id="ARBA00004202"/>
    </source>
</evidence>
<dbReference type="GO" id="GO:0005886">
    <property type="term" value="C:plasma membrane"/>
    <property type="evidence" value="ECO:0007669"/>
    <property type="project" value="UniProtKB-SubCell"/>
</dbReference>
<dbReference type="RefSeq" id="WP_014785705.1">
    <property type="nucleotide sequence ID" value="NC_018014.1"/>
</dbReference>
<comment type="similarity">
    <text evidence="3">Belongs to the FliM family.</text>
</comment>
<evidence type="ECO:0000256" key="7">
    <source>
        <dbReference type="ARBA" id="ARBA00022779"/>
    </source>
</evidence>
<dbReference type="InterPro" id="IPR001689">
    <property type="entry name" value="Flag_FliM"/>
</dbReference>
<name>I3ZFW8_TERRK</name>
<dbReference type="GO" id="GO:0071978">
    <property type="term" value="P:bacterial-type flagellum-dependent swarming motility"/>
    <property type="evidence" value="ECO:0007669"/>
    <property type="project" value="TreeGrafter"/>
</dbReference>
<evidence type="ECO:0000256" key="9">
    <source>
        <dbReference type="ARBA" id="ARBA00023143"/>
    </source>
</evidence>
<evidence type="ECO:0000256" key="6">
    <source>
        <dbReference type="ARBA" id="ARBA00022500"/>
    </source>
</evidence>
<dbReference type="Pfam" id="PF02154">
    <property type="entry name" value="FliM"/>
    <property type="match status" value="1"/>
</dbReference>
<gene>
    <name evidence="12" type="ordered locus">Terro_1844</name>
</gene>
<feature type="domain" description="Flagellar motor switch protein FliN-like C-terminal" evidence="11">
    <location>
        <begin position="235"/>
        <end position="294"/>
    </location>
</feature>
<keyword evidence="8" id="KW-0472">Membrane</keyword>
<reference evidence="12 13" key="1">
    <citation type="submission" date="2012-06" db="EMBL/GenBank/DDBJ databases">
        <title>Complete genome of Terriglobus roseus DSM 18391.</title>
        <authorList>
            <consortium name="US DOE Joint Genome Institute (JGI-PGF)"/>
            <person name="Lucas S."/>
            <person name="Copeland A."/>
            <person name="Lapidus A."/>
            <person name="Glavina del Rio T."/>
            <person name="Dalin E."/>
            <person name="Tice H."/>
            <person name="Bruce D."/>
            <person name="Goodwin L."/>
            <person name="Pitluck S."/>
            <person name="Peters L."/>
            <person name="Mikhailova N."/>
            <person name="Munk A.C.C."/>
            <person name="Kyrpides N."/>
            <person name="Mavromatis K."/>
            <person name="Ivanova N."/>
            <person name="Brettin T."/>
            <person name="Detter J.C."/>
            <person name="Han C."/>
            <person name="Larimer F."/>
            <person name="Land M."/>
            <person name="Hauser L."/>
            <person name="Markowitz V."/>
            <person name="Cheng J.-F."/>
            <person name="Hugenholtz P."/>
            <person name="Woyke T."/>
            <person name="Wu D."/>
            <person name="Brambilla E."/>
            <person name="Klenk H.-P."/>
            <person name="Eisen J.A."/>
        </authorList>
    </citation>
    <scope>NUCLEOTIDE SEQUENCE [LARGE SCALE GENOMIC DNA]</scope>
    <source>
        <strain evidence="13">DSM 18391 / NRRL B-41598 / KBS 63</strain>
    </source>
</reference>
<dbReference type="Gene3D" id="3.40.1550.10">
    <property type="entry name" value="CheC-like"/>
    <property type="match status" value="1"/>
</dbReference>
<dbReference type="EMBL" id="CP003379">
    <property type="protein sequence ID" value="AFL88136.1"/>
    <property type="molecule type" value="Genomic_DNA"/>
</dbReference>
<keyword evidence="7" id="KW-0283">Flagellar rotation</keyword>
<protein>
    <recommendedName>
        <fullName evidence="4">Flagellar motor switch protein FliM</fullName>
    </recommendedName>
</protein>
<comment type="subcellular location">
    <subcellularLocation>
        <location evidence="1">Bacterial flagellum basal body</location>
    </subcellularLocation>
    <subcellularLocation>
        <location evidence="2">Cell membrane</location>
        <topology evidence="2">Peripheral membrane protein</topology>
    </subcellularLocation>
</comment>
<dbReference type="GO" id="GO:0003774">
    <property type="term" value="F:cytoskeletal motor activity"/>
    <property type="evidence" value="ECO:0007669"/>
    <property type="project" value="InterPro"/>
</dbReference>
<keyword evidence="13" id="KW-1185">Reference proteome</keyword>
<dbReference type="GO" id="GO:0050918">
    <property type="term" value="P:positive chemotaxis"/>
    <property type="evidence" value="ECO:0007669"/>
    <property type="project" value="TreeGrafter"/>
</dbReference>
<comment type="function">
    <text evidence="10">FliM is one of three proteins (FliG, FliN, FliM) that forms the rotor-mounted switch complex (C ring), located at the base of the basal body. This complex interacts with the CheY and CheZ chemotaxis proteins, in addition to contacting components of the motor that determine the direction of flagellar rotation.</text>
</comment>
<sequence>MPAELVQLAGEKRAFNFSRAGLVGNDQMRTLRTVDEQFARNLTHTLGAWMRTNITIAPQPAEQTVFSQFMEKTAAECHVVPLRVEPLQVRGAMSLDLQLAPSIIDLLLGGSGRTSGLARELTEIEEAVLGSVLEIVSREWNAAWSTLGMEFIPQPRERDSAGQRMMPLQEKVFFCRFQVSLAELTGELLFCMPSSALTSTLKAVSHRRERQRQRTAEERGRMLQRLGAAGLRAQLHFPAMRLHAEELRSLKVGALLCLPLLRGVSAEIRVGGVAVFRALPVRAGEHRAAQIEHALELISVEEHAA</sequence>
<keyword evidence="12" id="KW-0282">Flagellum</keyword>